<evidence type="ECO:0000313" key="2">
    <source>
        <dbReference type="Proteomes" id="UP000245626"/>
    </source>
</evidence>
<sequence>MRIEELIIDGFKSYPVRTHVSGFDPSFNAITGLNGSGKSNILDSICFVLGITNLSAVRATNLQDLIYKRGQAGVTKASVTIVFDNTDRSRSPVSFENYAQITVTRQIAMGGLSKYLINGHKATQQAVQNMFQSVQLNINNPNFLIMQGKITKVLNMKPAEILSMIEEAAGTRMFEDRKEKAIKTITKKDQKVKEITALLEEEITPKLDKLREEKRSFLEYQKASTELDRLTRLAKAHEWQTLKARFEEKSQVISTKKEGVESLKAESLALKRQIESIEKELSQIEKKREKELTKGGKLQALTERSKELAHELVKAKTLLDFKVGSIDEETKKVQADEASLAALKESLREKEKSLEKLSASFGSLKSTYDSSVADLEKQDELLQNLLTGVVASKSSEEGGAGSGGQGGYMGQLAEARALESNAGTEIEQSKLRIGHLEKELKVKEPLAKKAEKEGAGLLKELSLAREAVQSLEGQCKSIGWNEEREKELLSTKAELSAKVTELVERRDALRSGLAGMDFTYSDPEPNFDRSKVKGLVASLIDLKGENHKYSTALEVCAGGRLYNVVVEDEKVGSKLLANGKLKKRVTLIPLNKINSFVASAGKVGAAQKISPGKVELALKLVGYEEQVSAAMEYVFGNTLICADSEAAKKVTFDNAVRMKSVTLDGDVYDPAGTLSGGSKPSTGGVLVKMQELSQVEKRLEKARKELRECEETIRDSKEEMTRFAKVKRELDLKRHQVALLEGQINGSNATRIISEVEQCKASISELRSTIESAKAKQKQASAEAKRLEREMEEFDKNKDSKLDQIKKSIKTKKAEVQKQSATIKSKQNEVRTVELELEQTRVEVSNSEKGLEESRLSVSKAGRELDEMRAEVTRLQEEVEENEKRLNEERATLSAYDDELGALRNAVKEKRQEIADGELAVKQDCHEIEKLTQECSGLEKGIRQLENQFEWILSENKFFGQAGSAYDYGKHNMNEVRKSCKKLEEQQQGMRKKINPKVLNMIDSVEKKETGLKQMLSTVLKDKSKIEETIDELDRYKKDALQTTWEKVNTDFGEIFAELLPGNYSKLEPPQGQDLTQGLEVKVRLGTVWKQSLTELSGGQRSLIALSLIMSLLQFKPAPMYILDEIDAALDLSHTQHIGQLFKNRFSGSQFIVVSLKEGLFTNANVLFRARFRDGTSLVERTAQRGTNGNGHHDKENVNTNPSSSSSSKGQQTKSGGGAWTAARKANGGGQRLALAAGQSGNRNGGAITAA</sequence>
<name>A0ACD0P3I5_9BASI</name>
<proteinExistence type="predicted"/>
<evidence type="ECO:0000313" key="1">
    <source>
        <dbReference type="EMBL" id="PWN52575.1"/>
    </source>
</evidence>
<organism evidence="1 2">
    <name type="scientific">Violaceomyces palustris</name>
    <dbReference type="NCBI Taxonomy" id="1673888"/>
    <lineage>
        <taxon>Eukaryota</taxon>
        <taxon>Fungi</taxon>
        <taxon>Dikarya</taxon>
        <taxon>Basidiomycota</taxon>
        <taxon>Ustilaginomycotina</taxon>
        <taxon>Ustilaginomycetes</taxon>
        <taxon>Violaceomycetales</taxon>
        <taxon>Violaceomycetaceae</taxon>
        <taxon>Violaceomyces</taxon>
    </lineage>
</organism>
<keyword evidence="2" id="KW-1185">Reference proteome</keyword>
<reference evidence="1 2" key="1">
    <citation type="journal article" date="2018" name="Mol. Biol. Evol.">
        <title>Broad Genomic Sampling Reveals a Smut Pathogenic Ancestry of the Fungal Clade Ustilaginomycotina.</title>
        <authorList>
            <person name="Kijpornyongpan T."/>
            <person name="Mondo S.J."/>
            <person name="Barry K."/>
            <person name="Sandor L."/>
            <person name="Lee J."/>
            <person name="Lipzen A."/>
            <person name="Pangilinan J."/>
            <person name="LaButti K."/>
            <person name="Hainaut M."/>
            <person name="Henrissat B."/>
            <person name="Grigoriev I.V."/>
            <person name="Spatafora J.W."/>
            <person name="Aime M.C."/>
        </authorList>
    </citation>
    <scope>NUCLEOTIDE SEQUENCE [LARGE SCALE GENOMIC DNA]</scope>
    <source>
        <strain evidence="1 2">SA 807</strain>
    </source>
</reference>
<accession>A0ACD0P3I5</accession>
<protein>
    <submittedName>
        <fullName evidence="1">SMC2-chromosome segregation protein</fullName>
    </submittedName>
</protein>
<dbReference type="Proteomes" id="UP000245626">
    <property type="component" value="Unassembled WGS sequence"/>
</dbReference>
<gene>
    <name evidence="1" type="ORF">IE53DRAFT_272175</name>
</gene>
<dbReference type="EMBL" id="KZ819769">
    <property type="protein sequence ID" value="PWN52575.1"/>
    <property type="molecule type" value="Genomic_DNA"/>
</dbReference>